<dbReference type="Proteomes" id="UP000326582">
    <property type="component" value="Chromosome 3"/>
</dbReference>
<protein>
    <submittedName>
        <fullName evidence="1">Alpha-1,3-mannosyltransferase</fullName>
    </submittedName>
</protein>
<evidence type="ECO:0000313" key="1">
    <source>
        <dbReference type="EMBL" id="QFZ27152.1"/>
    </source>
</evidence>
<sequence length="664" mass="75887">MLRGVQPRLKKSVLLAFVLALSMLVFFTLNYVKPRDVLVKPVKLAQERTTFKNPIYDSWAKHTASKSKLSRCDDYLNRLEKLLPHRTLPGFEEVRKTVFTPLLYKKKRWIAEEKKHYRRRLRDKGIRLNDGHMKILEKLYYDELRKLSLFEKGFIHDLNHLRTFGNCLADEKCTILSDDAHAKSLTGKLLPWFSGSMPTVDRKLAMASTKPLLAQLKETSKGKGIVIPLFPHQEKSVQLRNTKSLIYVLRALQNKLPIEITYVGEKFINKATEDSLRNAAKDPLDAVPYSQVEYANLNGIANTSFEWPAQNIRFVNLDPTLVNSLQVSDSLMLVLSNIFNSFEEVMMISPRTIPLKENLETLFENDGYKQHGTLFFKERSSLEFKPQKPPAGYYDVKQLINRYAGVNDYDKQFFGLHVPETQHTSWVREKGFTRLADPSFMLLNKTKTLPGLLISSALPIYGVLKPKYDFSGELNPEIMWLGQELSGTVQKVNFNSKFAVAAGVITPFSNREVSGSSQELCSSSWAQLSDVDDYTLIYVTSHQLDNGVLPKFREDLEQKYVESGTGANKSDHTLVQNTVAKNLLFIQSVLQTIPLEEPYPNMAGEQTKAWRHLNTFGSAKDYWCAYDIVGSALSPNRGLIIDYGKKVTSRYRFLFDLWEYGSKV</sequence>
<organism evidence="1 2">
    <name type="scientific">Clavispora lusitaniae</name>
    <name type="common">Candida lusitaniae</name>
    <dbReference type="NCBI Taxonomy" id="36911"/>
    <lineage>
        <taxon>Eukaryota</taxon>
        <taxon>Fungi</taxon>
        <taxon>Dikarya</taxon>
        <taxon>Ascomycota</taxon>
        <taxon>Saccharomycotina</taxon>
        <taxon>Pichiomycetes</taxon>
        <taxon>Metschnikowiaceae</taxon>
        <taxon>Clavispora</taxon>
    </lineage>
</organism>
<accession>A0ACD0WHY2</accession>
<evidence type="ECO:0000313" key="2">
    <source>
        <dbReference type="Proteomes" id="UP000326582"/>
    </source>
</evidence>
<keyword evidence="2" id="KW-1185">Reference proteome</keyword>
<reference evidence="2" key="1">
    <citation type="journal article" date="2019" name="MBio">
        <title>Comparative genomics for the elucidation of multidrug resistance (MDR) in Candida lusitaniae.</title>
        <authorList>
            <person name="Kannan A."/>
            <person name="Asner S.A."/>
            <person name="Trachsel E."/>
            <person name="Kelly S."/>
            <person name="Parker J."/>
            <person name="Sanglard D."/>
        </authorList>
    </citation>
    <scope>NUCLEOTIDE SEQUENCE [LARGE SCALE GENOMIC DNA]</scope>
    <source>
        <strain evidence="2">P1</strain>
    </source>
</reference>
<proteinExistence type="predicted"/>
<dbReference type="EMBL" id="CP038486">
    <property type="protein sequence ID" value="QFZ27152.1"/>
    <property type="molecule type" value="Genomic_DNA"/>
</dbReference>
<gene>
    <name evidence="1" type="ORF">EJF14_30110</name>
</gene>
<name>A0ACD0WHY2_CLALS</name>